<reference evidence="1" key="2">
    <citation type="journal article" date="2015" name="Data Brief">
        <title>Shoot transcriptome of the giant reed, Arundo donax.</title>
        <authorList>
            <person name="Barrero R.A."/>
            <person name="Guerrero F.D."/>
            <person name="Moolhuijzen P."/>
            <person name="Goolsby J.A."/>
            <person name="Tidwell J."/>
            <person name="Bellgard S.E."/>
            <person name="Bellgard M.I."/>
        </authorList>
    </citation>
    <scope>NUCLEOTIDE SEQUENCE</scope>
    <source>
        <tissue evidence="1">Shoot tissue taken approximately 20 cm above the soil surface</tissue>
    </source>
</reference>
<dbReference type="AlphaFoldDB" id="A0A0A9ABG4"/>
<dbReference type="EMBL" id="GBRH01251565">
    <property type="protein sequence ID" value="JAD46330.1"/>
    <property type="molecule type" value="Transcribed_RNA"/>
</dbReference>
<accession>A0A0A9ABG4</accession>
<organism evidence="1">
    <name type="scientific">Arundo donax</name>
    <name type="common">Giant reed</name>
    <name type="synonym">Donax arundinaceus</name>
    <dbReference type="NCBI Taxonomy" id="35708"/>
    <lineage>
        <taxon>Eukaryota</taxon>
        <taxon>Viridiplantae</taxon>
        <taxon>Streptophyta</taxon>
        <taxon>Embryophyta</taxon>
        <taxon>Tracheophyta</taxon>
        <taxon>Spermatophyta</taxon>
        <taxon>Magnoliopsida</taxon>
        <taxon>Liliopsida</taxon>
        <taxon>Poales</taxon>
        <taxon>Poaceae</taxon>
        <taxon>PACMAD clade</taxon>
        <taxon>Arundinoideae</taxon>
        <taxon>Arundineae</taxon>
        <taxon>Arundo</taxon>
    </lineage>
</organism>
<name>A0A0A9ABG4_ARUDO</name>
<proteinExistence type="predicted"/>
<protein>
    <submittedName>
        <fullName evidence="1">Uncharacterized protein</fullName>
    </submittedName>
</protein>
<evidence type="ECO:0000313" key="1">
    <source>
        <dbReference type="EMBL" id="JAD46330.1"/>
    </source>
</evidence>
<reference evidence="1" key="1">
    <citation type="submission" date="2014-09" db="EMBL/GenBank/DDBJ databases">
        <authorList>
            <person name="Magalhaes I.L.F."/>
            <person name="Oliveira U."/>
            <person name="Santos F.R."/>
            <person name="Vidigal T.H.D.A."/>
            <person name="Brescovit A.D."/>
            <person name="Santos A.J."/>
        </authorList>
    </citation>
    <scope>NUCLEOTIDE SEQUENCE</scope>
    <source>
        <tissue evidence="1">Shoot tissue taken approximately 20 cm above the soil surface</tissue>
    </source>
</reference>
<sequence>MHHLTAHFGSISLFHNSIISSSIIYVSKFSSEHVFSNNSSKLYHNGGSQSTPL</sequence>